<dbReference type="Proteomes" id="UP000663853">
    <property type="component" value="Unassembled WGS sequence"/>
</dbReference>
<evidence type="ECO:0000313" key="4">
    <source>
        <dbReference type="EMBL" id="CAE6536738.1"/>
    </source>
</evidence>
<feature type="domain" description="Peptidase C14 caspase" evidence="3">
    <location>
        <begin position="57"/>
        <end position="195"/>
    </location>
</feature>
<reference evidence="4" key="1">
    <citation type="submission" date="2021-01" db="EMBL/GenBank/DDBJ databases">
        <authorList>
            <person name="Kaushik A."/>
        </authorList>
    </citation>
    <scope>NUCLEOTIDE SEQUENCE</scope>
    <source>
        <strain evidence="4">AG6-10EEA</strain>
    </source>
</reference>
<dbReference type="EMBL" id="CAJMXA010004194">
    <property type="protein sequence ID" value="CAE6536738.1"/>
    <property type="molecule type" value="Genomic_DNA"/>
</dbReference>
<dbReference type="Gene3D" id="3.40.50.12660">
    <property type="match status" value="1"/>
</dbReference>
<accession>A0A8H3DP83</accession>
<dbReference type="GO" id="GO:0004197">
    <property type="term" value="F:cysteine-type endopeptidase activity"/>
    <property type="evidence" value="ECO:0007669"/>
    <property type="project" value="InterPro"/>
</dbReference>
<feature type="region of interest" description="Disordered" evidence="2">
    <location>
        <begin position="1"/>
        <end position="50"/>
    </location>
</feature>
<feature type="compositionally biased region" description="Polar residues" evidence="2">
    <location>
        <begin position="1"/>
        <end position="13"/>
    </location>
</feature>
<evidence type="ECO:0000259" key="3">
    <source>
        <dbReference type="Pfam" id="PF00656"/>
    </source>
</evidence>
<dbReference type="PANTHER" id="PTHR48104:SF30">
    <property type="entry name" value="METACASPASE-1"/>
    <property type="match status" value="1"/>
</dbReference>
<comment type="caution">
    <text evidence="4">The sequence shown here is derived from an EMBL/GenBank/DDBJ whole genome shotgun (WGS) entry which is preliminary data.</text>
</comment>
<sequence>MPTFTTAATNLGFSSEPSESAAPPTTSERSSSTLAAQEQAEFSGLTASVPVSRPPQKKALLIGLNYEQCGKETRLRHATSDAQRFAAALKKLGYSSENARVVTDEQSQSSPSREYLLECMDWLVQGASDGDRLFFMFSGHCLFPHGEKEPYLLAADTKSISRSTFHERLVSKVPAGAELSVVLDCCHAAGMVKLKYRIGQMVPELAALPDRSAPLYGSLHGSETIGPRRSALSSQKTPAMINHAPFDTPTTTLPRRGARGGVATAPPLSCPATPAQAPATVLVASPTEVADFSPVAGKQHGPAQRRRLVLQGLPFTQFQERKDGFVSPAGKVIVWAGSGERLKAFEASGGVESGIVTNAFCGALDKCPDSPVTRGDLWKSLVGAIDEENRTRRERDAKKPNCRNIPINTRLQLAELWVSQDEPLSSASPILNEAFDCPWKSNITA</sequence>
<evidence type="ECO:0000256" key="1">
    <source>
        <dbReference type="ARBA" id="ARBA00009005"/>
    </source>
</evidence>
<organism evidence="4 5">
    <name type="scientific">Rhizoctonia solani</name>
    <dbReference type="NCBI Taxonomy" id="456999"/>
    <lineage>
        <taxon>Eukaryota</taxon>
        <taxon>Fungi</taxon>
        <taxon>Dikarya</taxon>
        <taxon>Basidiomycota</taxon>
        <taxon>Agaricomycotina</taxon>
        <taxon>Agaricomycetes</taxon>
        <taxon>Cantharellales</taxon>
        <taxon>Ceratobasidiaceae</taxon>
        <taxon>Rhizoctonia</taxon>
    </lineage>
</organism>
<dbReference type="Pfam" id="PF00656">
    <property type="entry name" value="Peptidase_C14"/>
    <property type="match status" value="1"/>
</dbReference>
<dbReference type="PANTHER" id="PTHR48104">
    <property type="entry name" value="METACASPASE-4"/>
    <property type="match status" value="1"/>
</dbReference>
<dbReference type="GO" id="GO:0006508">
    <property type="term" value="P:proteolysis"/>
    <property type="evidence" value="ECO:0007669"/>
    <property type="project" value="InterPro"/>
</dbReference>
<evidence type="ECO:0000313" key="5">
    <source>
        <dbReference type="Proteomes" id="UP000663853"/>
    </source>
</evidence>
<proteinExistence type="inferred from homology"/>
<evidence type="ECO:0000256" key="2">
    <source>
        <dbReference type="SAM" id="MobiDB-lite"/>
    </source>
</evidence>
<protein>
    <recommendedName>
        <fullName evidence="3">Peptidase C14 caspase domain-containing protein</fullName>
    </recommendedName>
</protein>
<dbReference type="InterPro" id="IPR050452">
    <property type="entry name" value="Metacaspase"/>
</dbReference>
<feature type="compositionally biased region" description="Low complexity" evidence="2">
    <location>
        <begin position="14"/>
        <end position="28"/>
    </location>
</feature>
<gene>
    <name evidence="4" type="ORF">RDB_LOCUS181646</name>
</gene>
<dbReference type="InterPro" id="IPR011600">
    <property type="entry name" value="Pept_C14_caspase"/>
</dbReference>
<dbReference type="AlphaFoldDB" id="A0A8H3DP83"/>
<comment type="similarity">
    <text evidence="1">Belongs to the peptidase C14B family.</text>
</comment>
<dbReference type="GO" id="GO:0005737">
    <property type="term" value="C:cytoplasm"/>
    <property type="evidence" value="ECO:0007669"/>
    <property type="project" value="TreeGrafter"/>
</dbReference>
<name>A0A8H3DP83_9AGAM</name>